<evidence type="ECO:0000259" key="1">
    <source>
        <dbReference type="Pfam" id="PF03478"/>
    </source>
</evidence>
<dbReference type="PANTHER" id="PTHR44259:SF37">
    <property type="entry name" value="DUF1618 DOMAIN-CONTAINING PROTEIN"/>
    <property type="match status" value="1"/>
</dbReference>
<feature type="domain" description="KIB1-4 beta-propeller" evidence="1">
    <location>
        <begin position="138"/>
        <end position="223"/>
    </location>
</feature>
<proteinExistence type="predicted"/>
<dbReference type="AlphaFoldDB" id="A0ABD3EGQ2"/>
<evidence type="ECO:0000313" key="3">
    <source>
        <dbReference type="Proteomes" id="UP001632038"/>
    </source>
</evidence>
<dbReference type="InterPro" id="IPR005174">
    <property type="entry name" value="KIB1-4_b-propeller"/>
</dbReference>
<sequence>MNIAMNYGRAYEDFVYCPRLKRFTCITQIEIYLFSRCFCHPVCELEEWDLSDPQSPISATCSLGLMSLLFDSQDWMTQNLSLLKKCRQIPYLIFDEERNQLFILIRFVMDRVAPDGSCVPIDEVVYNPISRRLLVDTYPYKTVGFCVVKVDYHRKDRKEGVEHVRLLKDSCSLDGLTMFVGMNHSFAVSSADFPNLKPNSIYFTDANKHGNSICGGHDIGIFDFANKTLSPSECYSCVDITSLKRTAPPPMWFTPSFVLALGA</sequence>
<reference evidence="3" key="1">
    <citation type="journal article" date="2024" name="IScience">
        <title>Strigolactones Initiate the Formation of Haustorium-like Structures in Castilleja.</title>
        <authorList>
            <person name="Buerger M."/>
            <person name="Peterson D."/>
            <person name="Chory J."/>
        </authorList>
    </citation>
    <scope>NUCLEOTIDE SEQUENCE [LARGE SCALE GENOMIC DNA]</scope>
</reference>
<dbReference type="Proteomes" id="UP001632038">
    <property type="component" value="Unassembled WGS sequence"/>
</dbReference>
<name>A0ABD3EGQ2_9LAMI</name>
<accession>A0ABD3EGQ2</accession>
<gene>
    <name evidence="2" type="ORF">CASFOL_001885</name>
</gene>
<dbReference type="InterPro" id="IPR050942">
    <property type="entry name" value="F-box_BR-signaling"/>
</dbReference>
<comment type="caution">
    <text evidence="2">The sequence shown here is derived from an EMBL/GenBank/DDBJ whole genome shotgun (WGS) entry which is preliminary data.</text>
</comment>
<organism evidence="2 3">
    <name type="scientific">Castilleja foliolosa</name>
    <dbReference type="NCBI Taxonomy" id="1961234"/>
    <lineage>
        <taxon>Eukaryota</taxon>
        <taxon>Viridiplantae</taxon>
        <taxon>Streptophyta</taxon>
        <taxon>Embryophyta</taxon>
        <taxon>Tracheophyta</taxon>
        <taxon>Spermatophyta</taxon>
        <taxon>Magnoliopsida</taxon>
        <taxon>eudicotyledons</taxon>
        <taxon>Gunneridae</taxon>
        <taxon>Pentapetalae</taxon>
        <taxon>asterids</taxon>
        <taxon>lamiids</taxon>
        <taxon>Lamiales</taxon>
        <taxon>Orobanchaceae</taxon>
        <taxon>Pedicularideae</taxon>
        <taxon>Castillejinae</taxon>
        <taxon>Castilleja</taxon>
    </lineage>
</organism>
<keyword evidence="3" id="KW-1185">Reference proteome</keyword>
<evidence type="ECO:0000313" key="2">
    <source>
        <dbReference type="EMBL" id="KAL3652204.1"/>
    </source>
</evidence>
<dbReference type="PANTHER" id="PTHR44259">
    <property type="entry name" value="OS07G0183000 PROTEIN-RELATED"/>
    <property type="match status" value="1"/>
</dbReference>
<dbReference type="EMBL" id="JAVIJP010000005">
    <property type="protein sequence ID" value="KAL3652204.1"/>
    <property type="molecule type" value="Genomic_DNA"/>
</dbReference>
<protein>
    <recommendedName>
        <fullName evidence="1">KIB1-4 beta-propeller domain-containing protein</fullName>
    </recommendedName>
</protein>
<dbReference type="Pfam" id="PF03478">
    <property type="entry name" value="Beta-prop_KIB1-4"/>
    <property type="match status" value="1"/>
</dbReference>